<accession>A0A085WWD3</accession>
<dbReference type="Proteomes" id="UP000028725">
    <property type="component" value="Unassembled WGS sequence"/>
</dbReference>
<evidence type="ECO:0000313" key="2">
    <source>
        <dbReference type="Proteomes" id="UP000028725"/>
    </source>
</evidence>
<reference evidence="1 2" key="1">
    <citation type="submission" date="2014-04" db="EMBL/GenBank/DDBJ databases">
        <title>Genome assembly of Hyalangium minutum DSM 14724.</title>
        <authorList>
            <person name="Sharma G."/>
            <person name="Subramanian S."/>
        </authorList>
    </citation>
    <scope>NUCLEOTIDE SEQUENCE [LARGE SCALE GENOMIC DNA]</scope>
    <source>
        <strain evidence="1 2">DSM 14724</strain>
    </source>
</reference>
<protein>
    <submittedName>
        <fullName evidence="1">Uncharacterized protein</fullName>
    </submittedName>
</protein>
<proteinExistence type="predicted"/>
<dbReference type="Gene3D" id="3.40.50.1820">
    <property type="entry name" value="alpha/beta hydrolase"/>
    <property type="match status" value="1"/>
</dbReference>
<dbReference type="EMBL" id="JMCB01000001">
    <property type="protein sequence ID" value="KFE71996.1"/>
    <property type="molecule type" value="Genomic_DNA"/>
</dbReference>
<keyword evidence="2" id="KW-1185">Reference proteome</keyword>
<dbReference type="InterPro" id="IPR029058">
    <property type="entry name" value="AB_hydrolase_fold"/>
</dbReference>
<dbReference type="SUPFAM" id="SSF53474">
    <property type="entry name" value="alpha/beta-Hydrolases"/>
    <property type="match status" value="1"/>
</dbReference>
<sequence>MEADLLIFHDESDREIPLAQGEALAQLWRGAGFVRTQGLGHLRLLKDPGVVQRAADFLAGAAARPGGETAA</sequence>
<comment type="caution">
    <text evidence="1">The sequence shown here is derived from an EMBL/GenBank/DDBJ whole genome shotgun (WGS) entry which is preliminary data.</text>
</comment>
<gene>
    <name evidence="1" type="ORF">DB31_0257</name>
</gene>
<dbReference type="AlphaFoldDB" id="A0A085WWD3"/>
<evidence type="ECO:0000313" key="1">
    <source>
        <dbReference type="EMBL" id="KFE71996.1"/>
    </source>
</evidence>
<name>A0A085WWD3_9BACT</name>
<dbReference type="STRING" id="394096.DB31_0257"/>
<organism evidence="1 2">
    <name type="scientific">Hyalangium minutum</name>
    <dbReference type="NCBI Taxonomy" id="394096"/>
    <lineage>
        <taxon>Bacteria</taxon>
        <taxon>Pseudomonadati</taxon>
        <taxon>Myxococcota</taxon>
        <taxon>Myxococcia</taxon>
        <taxon>Myxococcales</taxon>
        <taxon>Cystobacterineae</taxon>
        <taxon>Archangiaceae</taxon>
        <taxon>Hyalangium</taxon>
    </lineage>
</organism>